<proteinExistence type="predicted"/>
<dbReference type="Proteomes" id="UP000273044">
    <property type="component" value="Chromosome"/>
</dbReference>
<name>A0A3S4VK18_9ACTN</name>
<reference evidence="1 2" key="1">
    <citation type="submission" date="2018-12" db="EMBL/GenBank/DDBJ databases">
        <authorList>
            <consortium name="Pathogen Informatics"/>
        </authorList>
    </citation>
    <scope>NUCLEOTIDE SEQUENCE [LARGE SCALE GENOMIC DNA]</scope>
    <source>
        <strain evidence="1 2">NCTC12967</strain>
    </source>
</reference>
<dbReference type="GeneID" id="64407601"/>
<evidence type="ECO:0000313" key="1">
    <source>
        <dbReference type="EMBL" id="VEH70850.1"/>
    </source>
</evidence>
<organism evidence="1 2">
    <name type="scientific">Arachnia propionica</name>
    <dbReference type="NCBI Taxonomy" id="1750"/>
    <lineage>
        <taxon>Bacteria</taxon>
        <taxon>Bacillati</taxon>
        <taxon>Actinomycetota</taxon>
        <taxon>Actinomycetes</taxon>
        <taxon>Propionibacteriales</taxon>
        <taxon>Propionibacteriaceae</taxon>
        <taxon>Arachnia</taxon>
    </lineage>
</organism>
<dbReference type="InterPro" id="IPR029058">
    <property type="entry name" value="AB_hydrolase_fold"/>
</dbReference>
<dbReference type="SUPFAM" id="SSF53474">
    <property type="entry name" value="alpha/beta-Hydrolases"/>
    <property type="match status" value="1"/>
</dbReference>
<dbReference type="AlphaFoldDB" id="A0A3S4VK18"/>
<evidence type="ECO:0008006" key="3">
    <source>
        <dbReference type="Google" id="ProtNLM"/>
    </source>
</evidence>
<dbReference type="Gene3D" id="3.40.50.1820">
    <property type="entry name" value="alpha/beta hydrolase"/>
    <property type="match status" value="1"/>
</dbReference>
<sequence length="81" mass="8455">MIESLPVHSSGFSQTRTVGRRRWGGFGTVIAFAEKAYPGVPLLLLGHSTGSIMACCYAIENSQHLAGLAFTGMNATPGLSG</sequence>
<evidence type="ECO:0000313" key="2">
    <source>
        <dbReference type="Proteomes" id="UP000273044"/>
    </source>
</evidence>
<dbReference type="RefSeq" id="WP_061788437.1">
    <property type="nucleotide sequence ID" value="NZ_CAUVFS010000003.1"/>
</dbReference>
<gene>
    <name evidence="1" type="ORF">NCTC12967_02156</name>
</gene>
<keyword evidence="2" id="KW-1185">Reference proteome</keyword>
<protein>
    <recommendedName>
        <fullName evidence="3">Serine aminopeptidase S33 domain-containing protein</fullName>
    </recommendedName>
</protein>
<accession>A0A3S4VK18</accession>
<dbReference type="EMBL" id="LR134406">
    <property type="protein sequence ID" value="VEH70850.1"/>
    <property type="molecule type" value="Genomic_DNA"/>
</dbReference>